<evidence type="ECO:0000313" key="1">
    <source>
        <dbReference type="EMBL" id="KAK5837394.1"/>
    </source>
</evidence>
<accession>A0ABR0QEC8</accession>
<dbReference type="Proteomes" id="UP001358586">
    <property type="component" value="Chromosome 4"/>
</dbReference>
<proteinExistence type="predicted"/>
<evidence type="ECO:0000313" key="2">
    <source>
        <dbReference type="Proteomes" id="UP001358586"/>
    </source>
</evidence>
<name>A0ABR0QEC8_GOSAR</name>
<gene>
    <name evidence="1" type="ORF">PVK06_013204</name>
</gene>
<organism evidence="1 2">
    <name type="scientific">Gossypium arboreum</name>
    <name type="common">Tree cotton</name>
    <name type="synonym">Gossypium nanking</name>
    <dbReference type="NCBI Taxonomy" id="29729"/>
    <lineage>
        <taxon>Eukaryota</taxon>
        <taxon>Viridiplantae</taxon>
        <taxon>Streptophyta</taxon>
        <taxon>Embryophyta</taxon>
        <taxon>Tracheophyta</taxon>
        <taxon>Spermatophyta</taxon>
        <taxon>Magnoliopsida</taxon>
        <taxon>eudicotyledons</taxon>
        <taxon>Gunneridae</taxon>
        <taxon>Pentapetalae</taxon>
        <taxon>rosids</taxon>
        <taxon>malvids</taxon>
        <taxon>Malvales</taxon>
        <taxon>Malvaceae</taxon>
        <taxon>Malvoideae</taxon>
        <taxon>Gossypium</taxon>
    </lineage>
</organism>
<comment type="caution">
    <text evidence="1">The sequence shown here is derived from an EMBL/GenBank/DDBJ whole genome shotgun (WGS) entry which is preliminary data.</text>
</comment>
<sequence length="123" mass="14138">MQTALLSASVCDHLDRINCNFIWGGSTYYSHNHLVSWDLACRTKVSRGLGLRKARLNIMSMLAKSSWRIFNQHDSLWCHVFRSTWRGLLKSGMVVPLGCKWRIGVGTQLNFWSDWCFICSISP</sequence>
<protein>
    <submittedName>
        <fullName evidence="1">Uncharacterized protein</fullName>
    </submittedName>
</protein>
<reference evidence="1 2" key="1">
    <citation type="submission" date="2023-03" db="EMBL/GenBank/DDBJ databases">
        <title>WGS of Gossypium arboreum.</title>
        <authorList>
            <person name="Yu D."/>
        </authorList>
    </citation>
    <scope>NUCLEOTIDE SEQUENCE [LARGE SCALE GENOMIC DNA]</scope>
    <source>
        <tissue evidence="1">Leaf</tissue>
    </source>
</reference>
<keyword evidence="2" id="KW-1185">Reference proteome</keyword>
<dbReference type="EMBL" id="JARKNE010000004">
    <property type="protein sequence ID" value="KAK5837394.1"/>
    <property type="molecule type" value="Genomic_DNA"/>
</dbReference>